<dbReference type="AlphaFoldDB" id="A0A1W1E9D8"/>
<feature type="transmembrane region" description="Helical" evidence="1">
    <location>
        <begin position="122"/>
        <end position="148"/>
    </location>
</feature>
<sequence length="149" mass="16847">MKRYPRYRIPIGYMLLFSFFILASGVWLFLLPQGLAKTGSFSETLMQLGKSPAAKSWQQFVEIAAPHLFAMGTLIFIVAHFLLFSTNILRHVSMRLMLWLYIAMLVDIFAYALIIADIVTSGWIKLAALTLFVLLFLLLLGAVVISLFP</sequence>
<dbReference type="EMBL" id="FPIB01000017">
    <property type="protein sequence ID" value="SFV90595.1"/>
    <property type="molecule type" value="Genomic_DNA"/>
</dbReference>
<keyword evidence="1" id="KW-0472">Membrane</keyword>
<feature type="transmembrane region" description="Helical" evidence="1">
    <location>
        <begin position="96"/>
        <end position="116"/>
    </location>
</feature>
<organism evidence="2">
    <name type="scientific">hydrothermal vent metagenome</name>
    <dbReference type="NCBI Taxonomy" id="652676"/>
    <lineage>
        <taxon>unclassified sequences</taxon>
        <taxon>metagenomes</taxon>
        <taxon>ecological metagenomes</taxon>
    </lineage>
</organism>
<protein>
    <submittedName>
        <fullName evidence="2">Uncharacterized protein</fullName>
    </submittedName>
</protein>
<evidence type="ECO:0000313" key="2">
    <source>
        <dbReference type="EMBL" id="SFV90595.1"/>
    </source>
</evidence>
<accession>A0A1W1E9D8</accession>
<keyword evidence="1" id="KW-1133">Transmembrane helix</keyword>
<name>A0A1W1E9D8_9ZZZZ</name>
<reference evidence="2" key="1">
    <citation type="submission" date="2016-10" db="EMBL/GenBank/DDBJ databases">
        <authorList>
            <person name="de Groot N.N."/>
        </authorList>
    </citation>
    <scope>NUCLEOTIDE SEQUENCE</scope>
</reference>
<gene>
    <name evidence="2" type="ORF">MNB_SV-4-920</name>
</gene>
<keyword evidence="1" id="KW-0812">Transmembrane</keyword>
<evidence type="ECO:0000256" key="1">
    <source>
        <dbReference type="SAM" id="Phobius"/>
    </source>
</evidence>
<proteinExistence type="predicted"/>
<feature type="transmembrane region" description="Helical" evidence="1">
    <location>
        <begin position="60"/>
        <end position="84"/>
    </location>
</feature>